<evidence type="ECO:0000313" key="2">
    <source>
        <dbReference type="EMBL" id="WOG88563.1"/>
    </source>
</evidence>
<accession>A0AAF0WHQ0</accession>
<dbReference type="AlphaFoldDB" id="A0AAF0WHQ0"/>
<evidence type="ECO:0000313" key="3">
    <source>
        <dbReference type="Proteomes" id="UP000077755"/>
    </source>
</evidence>
<organism evidence="2 3">
    <name type="scientific">Daucus carota subsp. sativus</name>
    <name type="common">Carrot</name>
    <dbReference type="NCBI Taxonomy" id="79200"/>
    <lineage>
        <taxon>Eukaryota</taxon>
        <taxon>Viridiplantae</taxon>
        <taxon>Streptophyta</taxon>
        <taxon>Embryophyta</taxon>
        <taxon>Tracheophyta</taxon>
        <taxon>Spermatophyta</taxon>
        <taxon>Magnoliopsida</taxon>
        <taxon>eudicotyledons</taxon>
        <taxon>Gunneridae</taxon>
        <taxon>Pentapetalae</taxon>
        <taxon>asterids</taxon>
        <taxon>campanulids</taxon>
        <taxon>Apiales</taxon>
        <taxon>Apiaceae</taxon>
        <taxon>Apioideae</taxon>
        <taxon>Scandiceae</taxon>
        <taxon>Daucinae</taxon>
        <taxon>Daucus</taxon>
        <taxon>Daucus sect. Daucus</taxon>
    </lineage>
</organism>
<feature type="compositionally biased region" description="Low complexity" evidence="1">
    <location>
        <begin position="124"/>
        <end position="137"/>
    </location>
</feature>
<feature type="region of interest" description="Disordered" evidence="1">
    <location>
        <begin position="118"/>
        <end position="137"/>
    </location>
</feature>
<dbReference type="PANTHER" id="PTHR33623">
    <property type="entry name" value="OS04G0572500 PROTEIN"/>
    <property type="match status" value="1"/>
</dbReference>
<keyword evidence="3" id="KW-1185">Reference proteome</keyword>
<dbReference type="PANTHER" id="PTHR33623:SF17">
    <property type="entry name" value="DUF4378 DOMAIN-CONTAINING PROTEIN"/>
    <property type="match status" value="1"/>
</dbReference>
<dbReference type="Proteomes" id="UP000077755">
    <property type="component" value="Chromosome 2"/>
</dbReference>
<evidence type="ECO:0000256" key="1">
    <source>
        <dbReference type="SAM" id="MobiDB-lite"/>
    </source>
</evidence>
<proteinExistence type="predicted"/>
<reference evidence="2" key="1">
    <citation type="journal article" date="2016" name="Nat. Genet.">
        <title>A high-quality carrot genome assembly provides new insights into carotenoid accumulation and asterid genome evolution.</title>
        <authorList>
            <person name="Iorizzo M."/>
            <person name="Ellison S."/>
            <person name="Senalik D."/>
            <person name="Zeng P."/>
            <person name="Satapoomin P."/>
            <person name="Huang J."/>
            <person name="Bowman M."/>
            <person name="Iovene M."/>
            <person name="Sanseverino W."/>
            <person name="Cavagnaro P."/>
            <person name="Yildiz M."/>
            <person name="Macko-Podgorni A."/>
            <person name="Moranska E."/>
            <person name="Grzebelus E."/>
            <person name="Grzebelus D."/>
            <person name="Ashrafi H."/>
            <person name="Zheng Z."/>
            <person name="Cheng S."/>
            <person name="Spooner D."/>
            <person name="Van Deynze A."/>
            <person name="Simon P."/>
        </authorList>
    </citation>
    <scope>NUCLEOTIDE SEQUENCE</scope>
    <source>
        <tissue evidence="2">Leaf</tissue>
    </source>
</reference>
<name>A0AAF0WHQ0_DAUCS</name>
<gene>
    <name evidence="2" type="ORF">DCAR_0207798</name>
</gene>
<dbReference type="EMBL" id="CP093344">
    <property type="protein sequence ID" value="WOG88563.1"/>
    <property type="molecule type" value="Genomic_DNA"/>
</dbReference>
<sequence>MASAQLVPMGQKPKMLKDFLADNSHSKRVSFFEDNLNMTFSNKAFSKFLIKYLPFTSNIKPPSILPRSITRRLSKSRAVQPKLNAKDLAVKVKVKDILRWRSFRDLAAEQSTPLDFSSSPQHCTTVTTTTGSTSTRSSSGRSSWCDSDFTAEDLPSWCKQNSPVCVLDYASQEDKDSFSYFHQTPARSQTRTELSANKIITDEEEAMQLLNVVKTSMSSSAECLEIDEEFLLLDFFMQQLSDDKKGGDELIEVAKEWIRGENDGCLESCSCADLFIHKGRVCPNIQVGHIISPFFHMCLVYVQYCAKLICASIMYLKAHDTSYRGSLLSI</sequence>
<reference evidence="2" key="2">
    <citation type="submission" date="2022-03" db="EMBL/GenBank/DDBJ databases">
        <title>Draft title - Genomic analysis of global carrot germplasm unveils the trajectory of domestication and the origin of high carotenoid orange carrot.</title>
        <authorList>
            <person name="Iorizzo M."/>
            <person name="Ellison S."/>
            <person name="Senalik D."/>
            <person name="Macko-Podgorni A."/>
            <person name="Grzebelus D."/>
            <person name="Bostan H."/>
            <person name="Rolling W."/>
            <person name="Curaba J."/>
            <person name="Simon P."/>
        </authorList>
    </citation>
    <scope>NUCLEOTIDE SEQUENCE</scope>
    <source>
        <tissue evidence="2">Leaf</tissue>
    </source>
</reference>
<protein>
    <submittedName>
        <fullName evidence="2">Uncharacterized protein</fullName>
    </submittedName>
</protein>